<gene>
    <name evidence="15" type="ORF">EmuJ_000321400</name>
</gene>
<proteinExistence type="inferred from homology"/>
<reference evidence="15" key="1">
    <citation type="journal article" date="2013" name="Nature">
        <title>The genomes of four tapeworm species reveal adaptations to parasitism.</title>
        <authorList>
            <person name="Tsai I.J."/>
            <person name="Zarowiecki M."/>
            <person name="Holroyd N."/>
            <person name="Garciarrubio A."/>
            <person name="Sanchez-Flores A."/>
            <person name="Brooks K.L."/>
            <person name="Tracey A."/>
            <person name="Bobes R.J."/>
            <person name="Fragoso G."/>
            <person name="Sciutto E."/>
            <person name="Aslett M."/>
            <person name="Beasley H."/>
            <person name="Bennett H.M."/>
            <person name="Cai J."/>
            <person name="Camicia F."/>
            <person name="Clark R."/>
            <person name="Cucher M."/>
            <person name="De Silva N."/>
            <person name="Day T.A."/>
            <person name="Deplazes P."/>
            <person name="Estrada K."/>
            <person name="Fernandez C."/>
            <person name="Holland P.W."/>
            <person name="Hou J."/>
            <person name="Hu S."/>
            <person name="Huckvale T."/>
            <person name="Hung S.S."/>
            <person name="Kamenetzky L."/>
            <person name="Keane J.A."/>
            <person name="Kiss F."/>
            <person name="Koziol U."/>
            <person name="Lambert O."/>
            <person name="Liu K."/>
            <person name="Luo X."/>
            <person name="Luo Y."/>
            <person name="Macchiaroli N."/>
            <person name="Nichol S."/>
            <person name="Paps J."/>
            <person name="Parkinson J."/>
            <person name="Pouchkina-Stantcheva N."/>
            <person name="Riddiford N."/>
            <person name="Rosenzvit M."/>
            <person name="Salinas G."/>
            <person name="Wasmuth J.D."/>
            <person name="Zamanian M."/>
            <person name="Zheng Y."/>
            <person name="Cai X."/>
            <person name="Soberon X."/>
            <person name="Olson P.D."/>
            <person name="Laclette J.P."/>
            <person name="Brehm K."/>
            <person name="Berriman M."/>
            <person name="Garciarrubio A."/>
            <person name="Bobes R.J."/>
            <person name="Fragoso G."/>
            <person name="Sanchez-Flores A."/>
            <person name="Estrada K."/>
            <person name="Cevallos M.A."/>
            <person name="Morett E."/>
            <person name="Gonzalez V."/>
            <person name="Portillo T."/>
            <person name="Ochoa-Leyva A."/>
            <person name="Jose M.V."/>
            <person name="Sciutto E."/>
            <person name="Landa A."/>
            <person name="Jimenez L."/>
            <person name="Valdes V."/>
            <person name="Carrero J.C."/>
            <person name="Larralde C."/>
            <person name="Morales-Montor J."/>
            <person name="Limon-Lason J."/>
            <person name="Soberon X."/>
            <person name="Laclette J.P."/>
        </authorList>
    </citation>
    <scope>NUCLEOTIDE SEQUENCE [LARGE SCALE GENOMIC DNA]</scope>
</reference>
<keyword evidence="6" id="KW-0255">Endonuclease</keyword>
<evidence type="ECO:0000256" key="5">
    <source>
        <dbReference type="ARBA" id="ARBA00022723"/>
    </source>
</evidence>
<dbReference type="OrthoDB" id="2959108at2759"/>
<evidence type="ECO:0000256" key="7">
    <source>
        <dbReference type="ARBA" id="ARBA00022763"/>
    </source>
</evidence>
<dbReference type="SUPFAM" id="SSF88723">
    <property type="entry name" value="PIN domain-like"/>
    <property type="match status" value="1"/>
</dbReference>
<keyword evidence="16" id="KW-1185">Reference proteome</keyword>
<dbReference type="InterPro" id="IPR006085">
    <property type="entry name" value="XPG_DNA_repair_N"/>
</dbReference>
<dbReference type="GO" id="GO:0004520">
    <property type="term" value="F:DNA endonuclease activity"/>
    <property type="evidence" value="ECO:0007669"/>
    <property type="project" value="TreeGrafter"/>
</dbReference>
<evidence type="ECO:0000256" key="4">
    <source>
        <dbReference type="ARBA" id="ARBA00022722"/>
    </source>
</evidence>
<evidence type="ECO:0000256" key="6">
    <source>
        <dbReference type="ARBA" id="ARBA00022759"/>
    </source>
</evidence>
<evidence type="ECO:0000256" key="10">
    <source>
        <dbReference type="ARBA" id="ARBA00023204"/>
    </source>
</evidence>
<dbReference type="PROSITE" id="PS00841">
    <property type="entry name" value="XPG_1"/>
    <property type="match status" value="1"/>
</dbReference>
<accession>A0A068XVD3</accession>
<dbReference type="SMART" id="SM00279">
    <property type="entry name" value="HhH2"/>
    <property type="match status" value="1"/>
</dbReference>
<dbReference type="SUPFAM" id="SSF47807">
    <property type="entry name" value="5' to 3' exonuclease, C-terminal subdomain"/>
    <property type="match status" value="1"/>
</dbReference>
<keyword evidence="4" id="KW-0540">Nuclease</keyword>
<evidence type="ECO:0000259" key="14">
    <source>
        <dbReference type="SMART" id="SM00485"/>
    </source>
</evidence>
<dbReference type="PRINTS" id="PR00066">
    <property type="entry name" value="XRODRMPGMNTG"/>
</dbReference>
<dbReference type="InterPro" id="IPR001044">
    <property type="entry name" value="XPG/Rad2_eukaryotes"/>
</dbReference>
<dbReference type="GO" id="GO:0016788">
    <property type="term" value="F:hydrolase activity, acting on ester bonds"/>
    <property type="evidence" value="ECO:0007669"/>
    <property type="project" value="InterPro"/>
</dbReference>
<dbReference type="eggNOG" id="KOG2520">
    <property type="taxonomic scope" value="Eukaryota"/>
</dbReference>
<keyword evidence="10" id="KW-0234">DNA repair</keyword>
<dbReference type="Gene3D" id="3.40.50.1010">
    <property type="entry name" value="5'-nuclease"/>
    <property type="match status" value="2"/>
</dbReference>
<dbReference type="Pfam" id="PF00867">
    <property type="entry name" value="XPG_I"/>
    <property type="match status" value="1"/>
</dbReference>
<evidence type="ECO:0000256" key="1">
    <source>
        <dbReference type="ARBA" id="ARBA00001946"/>
    </source>
</evidence>
<dbReference type="SMART" id="SM00485">
    <property type="entry name" value="XPGN"/>
    <property type="match status" value="1"/>
</dbReference>
<dbReference type="GO" id="GO:0003697">
    <property type="term" value="F:single-stranded DNA binding"/>
    <property type="evidence" value="ECO:0007669"/>
    <property type="project" value="InterPro"/>
</dbReference>
<dbReference type="GO" id="GO:0046872">
    <property type="term" value="F:metal ion binding"/>
    <property type="evidence" value="ECO:0007669"/>
    <property type="project" value="UniProtKB-KW"/>
</dbReference>
<dbReference type="GO" id="GO:0006289">
    <property type="term" value="P:nucleotide-excision repair"/>
    <property type="evidence" value="ECO:0007669"/>
    <property type="project" value="InterPro"/>
</dbReference>
<dbReference type="EMBL" id="LN902850">
    <property type="protein sequence ID" value="CDS36211.1"/>
    <property type="molecule type" value="Genomic_DNA"/>
</dbReference>
<dbReference type="InterPro" id="IPR006086">
    <property type="entry name" value="XPG-I_dom"/>
</dbReference>
<comment type="cofactor">
    <cofactor evidence="1">
        <name>Mg(2+)</name>
        <dbReference type="ChEBI" id="CHEBI:18420"/>
    </cofactor>
</comment>
<evidence type="ECO:0000256" key="2">
    <source>
        <dbReference type="ARBA" id="ARBA00004123"/>
    </source>
</evidence>
<sequence length="743" mass="82445">MNIWLHQALKANVKGGRNLHLAILFQRICKLLFFGIRPIFVFDGAVPALKKATMAARRISRSTAKEKSCQARDRLLKRLFRRLAESAAKSQTPSEELIAEFVRRFNSTEEIRKAELDVEMFGSQSSSIKAAPSTALLQLEEEQESASQLAWDFVDNSPSIDLQSDAFSALPIQAQLRVILILLNAQIQPSSQSLRAGESFSQTQVNRLIARRNLALKKVEIESKINEVLVASVTPRNLPSGLDMSVTAQRIASQDEGHAILMRKRSSKERADELKERLDRLLKGSVTEPVCDDEEDSKKALELANSPRDEFQIAEDHKVELVEKIMKTLEEHSSLESEVCRAAHNNAQLEGGDESTDFKDQVNRVIKLGGPSDQSNESTVDIEADDVKNEGELKLKKESDSEVSSTDLDEFTEVIDDTTTLKASSDLKHLASQSEGNEDFDHEGRITSEQSNIEVETAVIEITSEAPSSDSGEFADVSEPSTPVQPVKTLPKTQTFLEHEEEDDLAIDDDILRAEAEKLECQAQEATTSCVAEAQRLVQIFGFPLINSPEEAEAQCCYLQQLGLVDIVASDDSDVWVFGASLVCRHLFGRNKGKSGSGSSSLYCLKDIREQLGLDRRQFVRLALLCGSDYTDGLDNIGPIKALEILSTFATTSGPTFTSEEHEILLPLTEFRRRCQERGGGGRWTSTKFPADFPSEAVVKGYLSPRVENASEYAGFHWDTPNLLPLVKYPFQARPGSLEQLCY</sequence>
<dbReference type="InterPro" id="IPR006084">
    <property type="entry name" value="XPG/Rad2"/>
</dbReference>
<evidence type="ECO:0000259" key="13">
    <source>
        <dbReference type="SMART" id="SM00484"/>
    </source>
</evidence>
<evidence type="ECO:0000256" key="11">
    <source>
        <dbReference type="ARBA" id="ARBA00023242"/>
    </source>
</evidence>
<comment type="subcellular location">
    <subcellularLocation>
        <location evidence="2">Nucleus</location>
    </subcellularLocation>
</comment>
<keyword evidence="5" id="KW-0479">Metal-binding</keyword>
<evidence type="ECO:0000313" key="16">
    <source>
        <dbReference type="Proteomes" id="UP000017246"/>
    </source>
</evidence>
<keyword evidence="8" id="KW-0378">Hydrolase</keyword>
<dbReference type="InterPro" id="IPR029060">
    <property type="entry name" value="PIN-like_dom_sf"/>
</dbReference>
<feature type="domain" description="XPG-I" evidence="13">
    <location>
        <begin position="539"/>
        <end position="614"/>
    </location>
</feature>
<dbReference type="InterPro" id="IPR036279">
    <property type="entry name" value="5-3_exonuclease_C_sf"/>
</dbReference>
<keyword evidence="7" id="KW-0227">DNA damage</keyword>
<dbReference type="AlphaFoldDB" id="A0A068XVD3"/>
<name>A0A068XVD3_ECHMU</name>
<dbReference type="PANTHER" id="PTHR16171:SF7">
    <property type="entry name" value="DNA REPAIR PROTEIN RAD2"/>
    <property type="match status" value="1"/>
</dbReference>
<dbReference type="Pfam" id="PF00752">
    <property type="entry name" value="XPG_N"/>
    <property type="match status" value="1"/>
</dbReference>
<dbReference type="OMA" id="MNIPLIR"/>
<keyword evidence="11" id="KW-0539">Nucleus</keyword>
<dbReference type="InterPro" id="IPR019974">
    <property type="entry name" value="XPG_CS"/>
</dbReference>
<comment type="similarity">
    <text evidence="3">Belongs to the XPG/RAD2 endonuclease family. XPG subfamily.</text>
</comment>
<dbReference type="Gene3D" id="1.10.150.20">
    <property type="entry name" value="5' to 3' exonuclease, C-terminal subdomain"/>
    <property type="match status" value="1"/>
</dbReference>
<evidence type="ECO:0000256" key="3">
    <source>
        <dbReference type="ARBA" id="ARBA00005283"/>
    </source>
</evidence>
<dbReference type="InterPro" id="IPR008918">
    <property type="entry name" value="HhH2"/>
</dbReference>
<feature type="domain" description="XPG N-terminal" evidence="14">
    <location>
        <begin position="1"/>
        <end position="64"/>
    </location>
</feature>
<organism evidence="15 16">
    <name type="scientific">Echinococcus multilocularis</name>
    <name type="common">Fox tapeworm</name>
    <dbReference type="NCBI Taxonomy" id="6211"/>
    <lineage>
        <taxon>Eukaryota</taxon>
        <taxon>Metazoa</taxon>
        <taxon>Spiralia</taxon>
        <taxon>Lophotrochozoa</taxon>
        <taxon>Platyhelminthes</taxon>
        <taxon>Cestoda</taxon>
        <taxon>Eucestoda</taxon>
        <taxon>Cyclophyllidea</taxon>
        <taxon>Taeniidae</taxon>
        <taxon>Echinococcus</taxon>
    </lineage>
</organism>
<reference evidence="15" key="2">
    <citation type="submission" date="2015-11" db="EMBL/GenBank/DDBJ databases">
        <authorList>
            <person name="Zhang Y."/>
            <person name="Guo Z."/>
        </authorList>
    </citation>
    <scope>NUCLEOTIDE SEQUENCE</scope>
</reference>
<dbReference type="SMART" id="SM00484">
    <property type="entry name" value="XPGI"/>
    <property type="match status" value="1"/>
</dbReference>
<feature type="region of interest" description="Disordered" evidence="12">
    <location>
        <begin position="464"/>
        <end position="487"/>
    </location>
</feature>
<dbReference type="GO" id="GO:0005634">
    <property type="term" value="C:nucleus"/>
    <property type="evidence" value="ECO:0007669"/>
    <property type="project" value="UniProtKB-SubCell"/>
</dbReference>
<evidence type="ECO:0000313" key="15">
    <source>
        <dbReference type="EMBL" id="CDS36211.1"/>
    </source>
</evidence>
<protein>
    <submittedName>
        <fullName evidence="15">DNA repair protein complementing XP G cells</fullName>
    </submittedName>
</protein>
<dbReference type="STRING" id="6211.A0A068XVD3"/>
<evidence type="ECO:0000256" key="12">
    <source>
        <dbReference type="SAM" id="MobiDB-lite"/>
    </source>
</evidence>
<keyword evidence="9" id="KW-0460">Magnesium</keyword>
<dbReference type="Proteomes" id="UP000017246">
    <property type="component" value="Unassembled WGS sequence"/>
</dbReference>
<evidence type="ECO:0000256" key="9">
    <source>
        <dbReference type="ARBA" id="ARBA00022842"/>
    </source>
</evidence>
<dbReference type="PRINTS" id="PR00853">
    <property type="entry name" value="XPGRADSUPER"/>
</dbReference>
<evidence type="ECO:0000256" key="8">
    <source>
        <dbReference type="ARBA" id="ARBA00022801"/>
    </source>
</evidence>
<dbReference type="PANTHER" id="PTHR16171">
    <property type="entry name" value="DNA REPAIR PROTEIN COMPLEMENTING XP-G CELLS-RELATED"/>
    <property type="match status" value="1"/>
</dbReference>